<protein>
    <submittedName>
        <fullName evidence="1">(rape) hypothetical protein</fullName>
    </submittedName>
</protein>
<dbReference type="Proteomes" id="UP001295469">
    <property type="component" value="Chromosome C08"/>
</dbReference>
<name>A0A816U8B0_BRANA</name>
<organism evidence="1">
    <name type="scientific">Brassica napus</name>
    <name type="common">Rape</name>
    <dbReference type="NCBI Taxonomy" id="3708"/>
    <lineage>
        <taxon>Eukaryota</taxon>
        <taxon>Viridiplantae</taxon>
        <taxon>Streptophyta</taxon>
        <taxon>Embryophyta</taxon>
        <taxon>Tracheophyta</taxon>
        <taxon>Spermatophyta</taxon>
        <taxon>Magnoliopsida</taxon>
        <taxon>eudicotyledons</taxon>
        <taxon>Gunneridae</taxon>
        <taxon>Pentapetalae</taxon>
        <taxon>rosids</taxon>
        <taxon>malvids</taxon>
        <taxon>Brassicales</taxon>
        <taxon>Brassicaceae</taxon>
        <taxon>Brassiceae</taxon>
        <taxon>Brassica</taxon>
    </lineage>
</organism>
<reference evidence="1" key="1">
    <citation type="submission" date="2021-01" db="EMBL/GenBank/DDBJ databases">
        <authorList>
            <consortium name="Genoscope - CEA"/>
            <person name="William W."/>
        </authorList>
    </citation>
    <scope>NUCLEOTIDE SEQUENCE</scope>
</reference>
<sequence length="59" mass="6964">IKSVSARPLVRILQDCIVVLSHVRSHAERLKYRLLLILCFSLFCRRIKSRGFKFVNHIL</sequence>
<feature type="non-terminal residue" evidence="1">
    <location>
        <position position="1"/>
    </location>
</feature>
<dbReference type="AlphaFoldDB" id="A0A816U8B0"/>
<dbReference type="EMBL" id="HG994372">
    <property type="protein sequence ID" value="CAF2105249.1"/>
    <property type="molecule type" value="Genomic_DNA"/>
</dbReference>
<evidence type="ECO:0000313" key="1">
    <source>
        <dbReference type="EMBL" id="CAF2105249.1"/>
    </source>
</evidence>
<gene>
    <name evidence="1" type="ORF">DARMORV10_C08P01040.1</name>
</gene>
<proteinExistence type="predicted"/>
<accession>A0A816U8B0</accession>